<reference evidence="5" key="1">
    <citation type="journal article" date="2019" name="Int. J. Syst. Evol. Microbiol.">
        <title>The Global Catalogue of Microorganisms (GCM) 10K type strain sequencing project: providing services to taxonomists for standard genome sequencing and annotation.</title>
        <authorList>
            <consortium name="The Broad Institute Genomics Platform"/>
            <consortium name="The Broad Institute Genome Sequencing Center for Infectious Disease"/>
            <person name="Wu L."/>
            <person name="Ma J."/>
        </authorList>
    </citation>
    <scope>NUCLEOTIDE SEQUENCE [LARGE SCALE GENOMIC DNA]</scope>
    <source>
        <strain evidence="5">KACC 13778</strain>
    </source>
</reference>
<feature type="domain" description="Glycosyltransferase subfamily 4-like N-terminal" evidence="3">
    <location>
        <begin position="21"/>
        <end position="205"/>
    </location>
</feature>
<dbReference type="EMBL" id="JBHSMD010000001">
    <property type="protein sequence ID" value="MFC5491853.1"/>
    <property type="molecule type" value="Genomic_DNA"/>
</dbReference>
<dbReference type="Gene3D" id="3.40.50.2000">
    <property type="entry name" value="Glycogen Phosphorylase B"/>
    <property type="match status" value="2"/>
</dbReference>
<dbReference type="Pfam" id="PF13692">
    <property type="entry name" value="Glyco_trans_1_4"/>
    <property type="match status" value="1"/>
</dbReference>
<sequence>MRIGLLTQWYDPEPGPAALPGALARGLAERGHQVEVLTGFPNYPDGQLAPGYRIRARQVEVDGGVRVTRVALYPSHDASPVRRLANYGSFAMSAAMLGIPGAFRRLDALWVNYSPVSLALPMLAQRALRRTPALVHVLDLWPDTLTATGFGGGDGLAGRSALRVADAACRAMYRYAERVAYISPGVGAVLAERGVPADRLAYAPMWADEALFAPRPAPYPRPYDLPEDHVVLVYAGTLGRAQGLDGLIRACAAVTDLPMTCLIAGSGVEEERLRELAVGAGAANVRFLGRLPASEMTGLMAAADASYVSLNDDPLAAITMPSKVQAILASGRALVASVPGDAAQVVGDSGAGWVVAPGDVSGLARALREMGACGRGGLEVRGRNARAYYEQHFSRARGIDRIEGLLRAVASEGSR</sequence>
<evidence type="ECO:0000256" key="2">
    <source>
        <dbReference type="ARBA" id="ARBA00022679"/>
    </source>
</evidence>
<dbReference type="SUPFAM" id="SSF53756">
    <property type="entry name" value="UDP-Glycosyltransferase/glycogen phosphorylase"/>
    <property type="match status" value="1"/>
</dbReference>
<evidence type="ECO:0000256" key="1">
    <source>
        <dbReference type="ARBA" id="ARBA00022676"/>
    </source>
</evidence>
<protein>
    <submittedName>
        <fullName evidence="4">Glycosyltransferase family 4 protein</fullName>
    </submittedName>
</protein>
<dbReference type="Pfam" id="PF13579">
    <property type="entry name" value="Glyco_trans_4_4"/>
    <property type="match status" value="1"/>
</dbReference>
<name>A0ABW0MWS0_9ACTN</name>
<keyword evidence="5" id="KW-1185">Reference proteome</keyword>
<keyword evidence="2" id="KW-0808">Transferase</keyword>
<accession>A0ABW0MWS0</accession>
<dbReference type="InterPro" id="IPR028098">
    <property type="entry name" value="Glyco_trans_4-like_N"/>
</dbReference>
<dbReference type="PANTHER" id="PTHR12526">
    <property type="entry name" value="GLYCOSYLTRANSFERASE"/>
    <property type="match status" value="1"/>
</dbReference>
<proteinExistence type="predicted"/>
<comment type="caution">
    <text evidence="4">The sequence shown here is derived from an EMBL/GenBank/DDBJ whole genome shotgun (WGS) entry which is preliminary data.</text>
</comment>
<dbReference type="PANTHER" id="PTHR12526:SF609">
    <property type="entry name" value="LIPOPOLYSACCHARIDE BIOSYNTHESIS PROTEIN"/>
    <property type="match status" value="1"/>
</dbReference>
<evidence type="ECO:0000313" key="5">
    <source>
        <dbReference type="Proteomes" id="UP001595956"/>
    </source>
</evidence>
<organism evidence="4 5">
    <name type="scientific">Nocardioides caricicola</name>
    <dbReference type="NCBI Taxonomy" id="634770"/>
    <lineage>
        <taxon>Bacteria</taxon>
        <taxon>Bacillati</taxon>
        <taxon>Actinomycetota</taxon>
        <taxon>Actinomycetes</taxon>
        <taxon>Propionibacteriales</taxon>
        <taxon>Nocardioidaceae</taxon>
        <taxon>Nocardioides</taxon>
    </lineage>
</organism>
<keyword evidence="1" id="KW-0328">Glycosyltransferase</keyword>
<evidence type="ECO:0000259" key="3">
    <source>
        <dbReference type="Pfam" id="PF13579"/>
    </source>
</evidence>
<dbReference type="CDD" id="cd03794">
    <property type="entry name" value="GT4_WbuB-like"/>
    <property type="match status" value="1"/>
</dbReference>
<dbReference type="Proteomes" id="UP001595956">
    <property type="component" value="Unassembled WGS sequence"/>
</dbReference>
<gene>
    <name evidence="4" type="ORF">ACFPKY_02000</name>
</gene>
<dbReference type="RefSeq" id="WP_345181361.1">
    <property type="nucleotide sequence ID" value="NZ_BAABFQ010000008.1"/>
</dbReference>
<evidence type="ECO:0000313" key="4">
    <source>
        <dbReference type="EMBL" id="MFC5491853.1"/>
    </source>
</evidence>